<evidence type="ECO:0000256" key="3">
    <source>
        <dbReference type="ARBA" id="ARBA00023172"/>
    </source>
</evidence>
<dbReference type="GO" id="GO:0006310">
    <property type="term" value="P:DNA recombination"/>
    <property type="evidence" value="ECO:0007669"/>
    <property type="project" value="UniProtKB-KW"/>
</dbReference>
<dbReference type="RefSeq" id="WP_200126192.1">
    <property type="nucleotide sequence ID" value="NZ_CP054705.1"/>
</dbReference>
<feature type="domain" description="Core-binding (CB)" evidence="6">
    <location>
        <begin position="14"/>
        <end position="127"/>
    </location>
</feature>
<dbReference type="EMBL" id="CP054705">
    <property type="protein sequence ID" value="QQK74201.1"/>
    <property type="molecule type" value="Genomic_DNA"/>
</dbReference>
<dbReference type="AlphaFoldDB" id="A0A7T6Z0J8"/>
<dbReference type="InterPro" id="IPR025269">
    <property type="entry name" value="SAM-like_dom"/>
</dbReference>
<evidence type="ECO:0000313" key="7">
    <source>
        <dbReference type="EMBL" id="QQK74201.1"/>
    </source>
</evidence>
<keyword evidence="8" id="KW-1185">Reference proteome</keyword>
<evidence type="ECO:0000256" key="4">
    <source>
        <dbReference type="PROSITE-ProRule" id="PRU01248"/>
    </source>
</evidence>
<dbReference type="Proteomes" id="UP000595823">
    <property type="component" value="Chromosome"/>
</dbReference>
<dbReference type="PROSITE" id="PS51900">
    <property type="entry name" value="CB"/>
    <property type="match status" value="1"/>
</dbReference>
<dbReference type="InterPro" id="IPR050090">
    <property type="entry name" value="Tyrosine_recombinase_XerCD"/>
</dbReference>
<gene>
    <name evidence="7" type="ORF">HUG15_00260</name>
</gene>
<comment type="similarity">
    <text evidence="1">Belongs to the 'phage' integrase family.</text>
</comment>
<evidence type="ECO:0000256" key="1">
    <source>
        <dbReference type="ARBA" id="ARBA00008857"/>
    </source>
</evidence>
<dbReference type="PANTHER" id="PTHR30349:SF41">
    <property type="entry name" value="INTEGRASE_RECOMBINASE PROTEIN MJ0367-RELATED"/>
    <property type="match status" value="1"/>
</dbReference>
<dbReference type="SUPFAM" id="SSF56349">
    <property type="entry name" value="DNA breaking-rejoining enzymes"/>
    <property type="match status" value="1"/>
</dbReference>
<feature type="domain" description="Tyr recombinase" evidence="5">
    <location>
        <begin position="148"/>
        <end position="330"/>
    </location>
</feature>
<dbReference type="InterPro" id="IPR011010">
    <property type="entry name" value="DNA_brk_join_enz"/>
</dbReference>
<dbReference type="GO" id="GO:0015074">
    <property type="term" value="P:DNA integration"/>
    <property type="evidence" value="ECO:0007669"/>
    <property type="project" value="InterPro"/>
</dbReference>
<accession>A0A7T6Z0J8</accession>
<dbReference type="Pfam" id="PF00589">
    <property type="entry name" value="Phage_integrase"/>
    <property type="match status" value="1"/>
</dbReference>
<keyword evidence="2 4" id="KW-0238">DNA-binding</keyword>
<dbReference type="PANTHER" id="PTHR30349">
    <property type="entry name" value="PHAGE INTEGRASE-RELATED"/>
    <property type="match status" value="1"/>
</dbReference>
<evidence type="ECO:0000259" key="6">
    <source>
        <dbReference type="PROSITE" id="PS51900"/>
    </source>
</evidence>
<dbReference type="Gene3D" id="1.10.443.10">
    <property type="entry name" value="Intergrase catalytic core"/>
    <property type="match status" value="1"/>
</dbReference>
<dbReference type="CDD" id="cd00397">
    <property type="entry name" value="DNA_BRE_C"/>
    <property type="match status" value="1"/>
</dbReference>
<dbReference type="InterPro" id="IPR044068">
    <property type="entry name" value="CB"/>
</dbReference>
<evidence type="ECO:0000256" key="2">
    <source>
        <dbReference type="ARBA" id="ARBA00023125"/>
    </source>
</evidence>
<dbReference type="InterPro" id="IPR002104">
    <property type="entry name" value="Integrase_catalytic"/>
</dbReference>
<dbReference type="PROSITE" id="PS51898">
    <property type="entry name" value="TYR_RECOMBINASE"/>
    <property type="match status" value="1"/>
</dbReference>
<organism evidence="7 8">
    <name type="scientific">Salicibibacter cibarius</name>
    <dbReference type="NCBI Taxonomy" id="2743000"/>
    <lineage>
        <taxon>Bacteria</taxon>
        <taxon>Bacillati</taxon>
        <taxon>Bacillota</taxon>
        <taxon>Bacilli</taxon>
        <taxon>Bacillales</taxon>
        <taxon>Bacillaceae</taxon>
        <taxon>Salicibibacter</taxon>
    </lineage>
</organism>
<dbReference type="InterPro" id="IPR013762">
    <property type="entry name" value="Integrase-like_cat_sf"/>
</dbReference>
<keyword evidence="3" id="KW-0233">DNA recombination</keyword>
<proteinExistence type="inferred from homology"/>
<evidence type="ECO:0000259" key="5">
    <source>
        <dbReference type="PROSITE" id="PS51898"/>
    </source>
</evidence>
<name>A0A7T6Z0J8_9BACI</name>
<sequence>MAEKRKTIKRRKGYKRPAEIKELSEALEFVVNVKMTQNVKPRTIKDYRKQIQYFNDWLIDNYGEDVKLTDVDIDLLREYVRWCRHEKIHYEGHPLRTKTANQKIRGLSAATVNIRIRLLKSFFRTLYEEKVINVNPTENLKLMKVEKDNIQPLTKEEIKRLLSAPDQGSFAQFRDYVAILLMLDTGMRIGEVCAVDVQDVDLKAKRIILPASVNKNRRARVLPLSDKTTGVLRQLINETQEAFTTNAVFTTYAGDRVNDKTLQKGLHDYAAIAGIDRTVTPHILRHCFAKYASLNGMDIFTLQRILGHEEITTTRKYVQIHDEDVMEQHKQHSPLSWL</sequence>
<reference evidence="7 8" key="1">
    <citation type="submission" date="2020-06" db="EMBL/GenBank/DDBJ databases">
        <title>Genomic analysis of Salicibibacter sp. NKC5-3.</title>
        <authorList>
            <person name="Oh Y.J."/>
        </authorList>
    </citation>
    <scope>NUCLEOTIDE SEQUENCE [LARGE SCALE GENOMIC DNA]</scope>
    <source>
        <strain evidence="7 8">NKC5-3</strain>
    </source>
</reference>
<dbReference type="Gene3D" id="1.10.150.130">
    <property type="match status" value="1"/>
</dbReference>
<dbReference type="GO" id="GO:0003677">
    <property type="term" value="F:DNA binding"/>
    <property type="evidence" value="ECO:0007669"/>
    <property type="project" value="UniProtKB-UniRule"/>
</dbReference>
<dbReference type="InterPro" id="IPR010998">
    <property type="entry name" value="Integrase_recombinase_N"/>
</dbReference>
<protein>
    <submittedName>
        <fullName evidence="7">Tyrosine-type recombinase/integrase</fullName>
    </submittedName>
</protein>
<dbReference type="KEGG" id="scia:HUG15_00260"/>
<evidence type="ECO:0000313" key="8">
    <source>
        <dbReference type="Proteomes" id="UP000595823"/>
    </source>
</evidence>
<dbReference type="Pfam" id="PF13102">
    <property type="entry name" value="Phage_int_SAM_5"/>
    <property type="match status" value="1"/>
</dbReference>